<dbReference type="PANTHER" id="PTHR34512">
    <property type="entry name" value="CELL SURFACE PROTEIN"/>
    <property type="match status" value="1"/>
</dbReference>
<comment type="caution">
    <text evidence="6">The sequence shown here is derived from an EMBL/GenBank/DDBJ whole genome shotgun (WGS) entry which is preliminary data.</text>
</comment>
<dbReference type="SMART" id="SM00560">
    <property type="entry name" value="LamGL"/>
    <property type="match status" value="1"/>
</dbReference>
<protein>
    <submittedName>
        <fullName evidence="6">PQQ-binding-like beta-propeller repeat protein</fullName>
    </submittedName>
</protein>
<feature type="domain" description="Laminin G" evidence="4">
    <location>
        <begin position="1029"/>
        <end position="1146"/>
    </location>
</feature>
<dbReference type="Gene3D" id="2.60.120.200">
    <property type="match status" value="2"/>
</dbReference>
<dbReference type="InterPro" id="IPR013320">
    <property type="entry name" value="ConA-like_dom_sf"/>
</dbReference>
<dbReference type="SUPFAM" id="SSF49899">
    <property type="entry name" value="Concanavalin A-like lectins/glucanases"/>
    <property type="match status" value="2"/>
</dbReference>
<sequence>MTTTIAALPTPERLGELWRFDGFGALSPQQPLVVAGDRLLGVAGSTLFAIDIFRGKEPLPDAQVAEPGFPYTFKSHYGDDPYLVAAAGVVYFMDGEELTALRLADGQPLKKRNKKGDWELWEAPRLSQVSGLVAAKDKIIAVHIGDSGNTEVSGFVAVNGEPAFGPLVISDLSPGTVSYGEGAVFFVADGKLHAVNVDFGDDRFKYTKGGISSEPLHANVKPCVARDVVIAASSSLHFFDVKTGAEVFSAIKPTNANDVWLSPVLAEKAGLFIASNSSEVIAVRTTDGSVAWRTKLNKPGLPSLLAGRVMVTSDNRRMLSTLLLSTGEIERRMELPEIAGDHSPVVANDTVFIPDVGGSLEARPFARQHAALFDGISSCIDVEADGKQFDFGMEDFSIEAWIRSSEGGEIVSSHVTEAGSKEHGFRLNLGENGELRVAIVDATAKRVHAGRTRETHANDGEWHHIALIRRDQTLLALLDGKSLDVFFRDDSQAGLSIGGKSALTIGAARPSAGGQAEQHFNGLIRELRIWDRALDVATVQNNRHVALTGNEPRLKGLWTLSEKHLPGKETPVVNAVARHASKATFKNAASTPTDLTLDNAGFPYLLHEVQSHWPYAGTWAARGQQPVDTAAALTGGAIAFGTSNALYGVRRADGRRMWQIDMPGAASAPVADSGRFFVLTSDDGLIGVNAVTGEYARIDAFAGFMRPTNAQLAAPAVTQTHLAAGTPAGEIRIVDRLAVPVGVRNISVSAAVRQLTLGDKHLFALCGSPGALKMVSIDLASGNQASTPVSTDAYAASREWLFCVCDAKLTRVAADNAAVVLQANAAVNGAISGIAARLDRDLVVVGTDKGEVYGFAISDLALRWSVKLPASHALKTHEAHSVYAPVFDAAGRVCCTTSSGTIAILDPVTGARVGLYFNDQGIVTPAAFSAATAYYGCADAVDANAFRDGALHSVVFGDTMVLRLGLNELGMPSKAEPYAMVDIPAVDAAKHTLHLMDPSFSCIEAWVNVPDAQVDSKRRPGGGVLGICPTQNGEFDVNLEIDEDGTLHYHARSLQRGKWKMLKLSADAKLSDGSWHHIAVSRSTEQSAIIYIDGVAVPNLTSTLVEEAPSHTSSGLKAFIGAAAGPNLDAVRPFCGMIADVRVWDTYLKPAEIAARMYVKLRGSEPDLLAFWNFDRQNVNDAGVDHHHGTIVGVGQDPVWWLSDLAFEKPSYPYVSTQASIVRNVAGEPKTYQMTCKVHRADGSGMAGQAMNLWYVRNRDDQPESVLFNSDGITGSRSAEEPEPGVASPDGKQRVFSTTTGNDGSISFFVTPSRVDHTPAIDLRAGFMASYERFHVNVLMDEQMLVPATPPTLSVQSKLIQDYAYTSGNKIDESRDRSTWRTVIRVTNPDGTVVIGEPVSLWGDEQTTVQVAGRSYAINKENSAELTTDSQGEVIIISDASALTAPILMARAGFMHRNDRVVIAADQELHRKLANVRGSDFMEKRTTRWKPGMKEGDGEALLAPDYAQHADKVANAITTVMASAKPVDPAASKEPRGDAHMLRSKARKQAKRNLHGAERALFDAQPMRQPQRPAGSDRVATFRTMTHLPMQQALNPEATRAALKSNLGFVFEAINDPHGNQGLRFEMLETQAEVDEERGEATPERVLLRSFFGDLWEGIKDVATDIYEGAVKIVVSIADTVELAITKMVDGVLSVVHTVVNSVVEAANAVAGFFEQIGVMIMKAIEFLRALFNWKAILEAKNIIKGVIELSLDATKRAMSPAKIEAAFLPLIDAIAVKPKMRNESVNGGAASAGESDSPALNESRGVQGQMVIQKSRENPVTGVTSAGPTIAVSSESPFDDLISSIPSLISGLLDTSLSEMVDKLLAVLKKGAETSIRLMIKELTAVSGALIEGLDWIMKILKTEIRVPFLSDLYRWITGSELSLLDLVCLGLAVPVHIAHLVVTTLSGRMSTFAEDNKGLVESMKRAEQGKAPRTLRKTTGSLQLSRVPKEPYKMDTSSETLIIVLRSINLISGLASDALFTKSVSSGGIGAASQAEARVRGMMKMLKGATGIAASFLQTLKWTPAFNDRMESGLSPEAWEIVKPKEWMTYSVLSVLVLGDAITLLGGVYQVVRPPAPQQLSELGGGIAGSWLDQKEAMIAKCAPIACICLLVARTIIYHQAMTVLDQDRAHENLKMQTRLYFIRDVSMIVARMPWFMFTQTGANWFRQSTGGAVTAIYAVVTGVRALASGTALVTHSLASLKYGNED</sequence>
<evidence type="ECO:0000259" key="5">
    <source>
        <dbReference type="SMART" id="SM00560"/>
    </source>
</evidence>
<dbReference type="InterPro" id="IPR006558">
    <property type="entry name" value="LamG-like"/>
</dbReference>
<dbReference type="Pfam" id="PF13385">
    <property type="entry name" value="Laminin_G_3"/>
    <property type="match status" value="2"/>
</dbReference>
<dbReference type="CDD" id="cd00110">
    <property type="entry name" value="LamG"/>
    <property type="match status" value="1"/>
</dbReference>
<keyword evidence="1" id="KW-0732">Signal</keyword>
<dbReference type="SMART" id="SM00282">
    <property type="entry name" value="LamG"/>
    <property type="match status" value="2"/>
</dbReference>
<accession>A0ABR6Z7F6</accession>
<organism evidence="6 7">
    <name type="scientific">Undibacterium umbellatum</name>
    <dbReference type="NCBI Taxonomy" id="2762300"/>
    <lineage>
        <taxon>Bacteria</taxon>
        <taxon>Pseudomonadati</taxon>
        <taxon>Pseudomonadota</taxon>
        <taxon>Betaproteobacteria</taxon>
        <taxon>Burkholderiales</taxon>
        <taxon>Oxalobacteraceae</taxon>
        <taxon>Undibacterium</taxon>
    </lineage>
</organism>
<evidence type="ECO:0000256" key="2">
    <source>
        <dbReference type="ARBA" id="ARBA00023157"/>
    </source>
</evidence>
<dbReference type="Proteomes" id="UP000646911">
    <property type="component" value="Unassembled WGS sequence"/>
</dbReference>
<dbReference type="Gene3D" id="2.40.128.630">
    <property type="match status" value="1"/>
</dbReference>
<dbReference type="InterPro" id="IPR011047">
    <property type="entry name" value="Quinoprotein_ADH-like_sf"/>
</dbReference>
<dbReference type="PANTHER" id="PTHR34512:SF30">
    <property type="entry name" value="OUTER MEMBRANE PROTEIN ASSEMBLY FACTOR BAMB"/>
    <property type="match status" value="1"/>
</dbReference>
<keyword evidence="2" id="KW-1015">Disulfide bond</keyword>
<dbReference type="Gene3D" id="2.40.10.480">
    <property type="match status" value="1"/>
</dbReference>
<evidence type="ECO:0000313" key="6">
    <source>
        <dbReference type="EMBL" id="MBC3907716.1"/>
    </source>
</evidence>
<reference evidence="6 7" key="1">
    <citation type="submission" date="2020-08" db="EMBL/GenBank/DDBJ databases">
        <title>Novel species isolated from subtropical streams in China.</title>
        <authorList>
            <person name="Lu H."/>
        </authorList>
    </citation>
    <scope>NUCLEOTIDE SEQUENCE [LARGE SCALE GENOMIC DNA]</scope>
    <source>
        <strain evidence="6 7">NL8W</strain>
    </source>
</reference>
<dbReference type="InterPro" id="IPR002372">
    <property type="entry name" value="PQQ_rpt_dom"/>
</dbReference>
<dbReference type="InterPro" id="IPR018391">
    <property type="entry name" value="PQQ_b-propeller_rpt"/>
</dbReference>
<dbReference type="EMBL" id="JACOFX010000003">
    <property type="protein sequence ID" value="MBC3907716.1"/>
    <property type="molecule type" value="Genomic_DNA"/>
</dbReference>
<evidence type="ECO:0000259" key="4">
    <source>
        <dbReference type="SMART" id="SM00282"/>
    </source>
</evidence>
<feature type="region of interest" description="Disordered" evidence="3">
    <location>
        <begin position="1268"/>
        <end position="1293"/>
    </location>
</feature>
<dbReference type="Gene3D" id="2.130.10.10">
    <property type="entry name" value="YVTN repeat-like/Quinoprotein amine dehydrogenase"/>
    <property type="match status" value="2"/>
</dbReference>
<evidence type="ECO:0000256" key="1">
    <source>
        <dbReference type="ARBA" id="ARBA00022729"/>
    </source>
</evidence>
<dbReference type="SUPFAM" id="SSF50998">
    <property type="entry name" value="Quinoprotein alcohol dehydrogenase-like"/>
    <property type="match status" value="2"/>
</dbReference>
<keyword evidence="7" id="KW-1185">Reference proteome</keyword>
<proteinExistence type="predicted"/>
<feature type="compositionally biased region" description="Polar residues" evidence="3">
    <location>
        <begin position="1268"/>
        <end position="1277"/>
    </location>
</feature>
<gene>
    <name evidence="6" type="ORF">H8L47_09065</name>
</gene>
<dbReference type="SMART" id="SM00564">
    <property type="entry name" value="PQQ"/>
    <property type="match status" value="6"/>
</dbReference>
<feature type="domain" description="LamG-like jellyroll fold" evidence="5">
    <location>
        <begin position="394"/>
        <end position="537"/>
    </location>
</feature>
<feature type="domain" description="Laminin G" evidence="4">
    <location>
        <begin position="394"/>
        <end position="532"/>
    </location>
</feature>
<evidence type="ECO:0000313" key="7">
    <source>
        <dbReference type="Proteomes" id="UP000646911"/>
    </source>
</evidence>
<evidence type="ECO:0000256" key="3">
    <source>
        <dbReference type="SAM" id="MobiDB-lite"/>
    </source>
</evidence>
<dbReference type="InterPro" id="IPR015943">
    <property type="entry name" value="WD40/YVTN_repeat-like_dom_sf"/>
</dbReference>
<dbReference type="InterPro" id="IPR001791">
    <property type="entry name" value="Laminin_G"/>
</dbReference>
<name>A0ABR6Z7F6_9BURK</name>
<dbReference type="RefSeq" id="WP_186953265.1">
    <property type="nucleotide sequence ID" value="NZ_JACOFX010000003.1"/>
</dbReference>
<dbReference type="Pfam" id="PF13360">
    <property type="entry name" value="PQQ_2"/>
    <property type="match status" value="2"/>
</dbReference>